<sequence>SFMESSQSVTADLSFPSRLGTRCNCCTVNGCNYLKTIRRISTFRANALRLECKWERPTWPPSIQMGARTRSVGIIKSGNMPLNDDFH</sequence>
<evidence type="ECO:0000313" key="2">
    <source>
        <dbReference type="Proteomes" id="UP001152795"/>
    </source>
</evidence>
<feature type="non-terminal residue" evidence="1">
    <location>
        <position position="1"/>
    </location>
</feature>
<feature type="non-terminal residue" evidence="1">
    <location>
        <position position="87"/>
    </location>
</feature>
<proteinExistence type="predicted"/>
<dbReference type="AlphaFoldDB" id="A0A6S7J1B3"/>
<protein>
    <submittedName>
        <fullName evidence="1">Uncharacterized protein</fullName>
    </submittedName>
</protein>
<evidence type="ECO:0000313" key="1">
    <source>
        <dbReference type="EMBL" id="CAB4011301.1"/>
    </source>
</evidence>
<accession>A0A6S7J1B3</accession>
<comment type="caution">
    <text evidence="1">The sequence shown here is derived from an EMBL/GenBank/DDBJ whole genome shotgun (WGS) entry which is preliminary data.</text>
</comment>
<organism evidence="1 2">
    <name type="scientific">Paramuricea clavata</name>
    <name type="common">Red gorgonian</name>
    <name type="synonym">Violescent sea-whip</name>
    <dbReference type="NCBI Taxonomy" id="317549"/>
    <lineage>
        <taxon>Eukaryota</taxon>
        <taxon>Metazoa</taxon>
        <taxon>Cnidaria</taxon>
        <taxon>Anthozoa</taxon>
        <taxon>Octocorallia</taxon>
        <taxon>Malacalcyonacea</taxon>
        <taxon>Plexauridae</taxon>
        <taxon>Paramuricea</taxon>
    </lineage>
</organism>
<dbReference type="Proteomes" id="UP001152795">
    <property type="component" value="Unassembled WGS sequence"/>
</dbReference>
<gene>
    <name evidence="1" type="ORF">PACLA_8A009467</name>
</gene>
<keyword evidence="2" id="KW-1185">Reference proteome</keyword>
<dbReference type="EMBL" id="CACRXK020007103">
    <property type="protein sequence ID" value="CAB4011301.1"/>
    <property type="molecule type" value="Genomic_DNA"/>
</dbReference>
<name>A0A6S7J1B3_PARCT</name>
<reference evidence="1" key="1">
    <citation type="submission" date="2020-04" db="EMBL/GenBank/DDBJ databases">
        <authorList>
            <person name="Alioto T."/>
            <person name="Alioto T."/>
            <person name="Gomez Garrido J."/>
        </authorList>
    </citation>
    <scope>NUCLEOTIDE SEQUENCE</scope>
    <source>
        <strain evidence="1">A484AB</strain>
    </source>
</reference>